<dbReference type="EnsemblBacteria" id="BAA30439">
    <property type="protein sequence ID" value="BAA30439"/>
    <property type="gene ID" value="BAA30439"/>
</dbReference>
<dbReference type="RefSeq" id="WP_010885422.1">
    <property type="nucleotide sequence ID" value="NC_000961.1"/>
</dbReference>
<feature type="region of interest" description="Disordered" evidence="1">
    <location>
        <begin position="674"/>
        <end position="706"/>
    </location>
</feature>
<organism evidence="3 4">
    <name type="scientific">Pyrococcus horikoshii (strain ATCC 700860 / DSM 12428 / JCM 9974 / NBRC 100139 / OT-3)</name>
    <dbReference type="NCBI Taxonomy" id="70601"/>
    <lineage>
        <taxon>Archaea</taxon>
        <taxon>Methanobacteriati</taxon>
        <taxon>Methanobacteriota</taxon>
        <taxon>Thermococci</taxon>
        <taxon>Thermococcales</taxon>
        <taxon>Thermococcaceae</taxon>
        <taxon>Pyrococcus</taxon>
    </lineage>
</organism>
<dbReference type="STRING" id="70601.gene:9378309"/>
<evidence type="ECO:0000313" key="3">
    <source>
        <dbReference type="EMBL" id="BAA30439.1"/>
    </source>
</evidence>
<dbReference type="eggNOG" id="arCOG03270">
    <property type="taxonomic scope" value="Archaea"/>
</dbReference>
<dbReference type="EMBL" id="BA000001">
    <property type="protein sequence ID" value="BAA30439.1"/>
    <property type="molecule type" value="Genomic_DNA"/>
</dbReference>
<evidence type="ECO:0000256" key="2">
    <source>
        <dbReference type="SAM" id="Phobius"/>
    </source>
</evidence>
<dbReference type="KEGG" id="pho:PH1333"/>
<sequence length="706" mass="78986">MGVEIAMRKASILLTILLLTGFIMEMFIPVVSGEEKYSELSTVGLKLGWGVKFAQKYVVKLVDVDQNWTMVRINIYENGNPTAKFILKEGEVGYYPQENNVIFRVKVVGIWKDKGVVYVKIGTPLKLLDDKVVIYKGSSYTIPSPFPRYKIKVIEVPSDSKATLEITYPDGSSVRKVIEKDSPVSIPYKVSDEFVQSSYILIELVSAEENKKIVVNVYGAKMTFQGAQIVKPEEKPSEEETKVTEVSQEVYGGLLYVGETLTIEYNNTKYGLKLLSVGYYSRFELLNSKGEVMEKFSIREGNIYQLVKAPFRIEIPPNSVDLTYNRTYIRVFGPLGALALPIIRQANVTAELAVNEKQILLNGDELVVFIKVKNLGRGNAFQVKVIAPVPNNFQLRSGIGTWTLNTLEAYSEMPVLVYTLKPTKVGEYKLGPVLVEYYNEAGEKVTVKSNVIEKIIVYGTPEIKLEAKVLTDNKTWSNYVDAKVNSTIRLRFKVSTEGESGEYEFIKNASIIVNMGDFLDGKEVIPIGYLPAGKEKVVEGQYLVLKKGIHRIGVTLVYQDPLGNWHRISYPNLILINSIPPKVIVKKEVVEKWPEPNELPGYIDTVLSTLSNPTPLAEKIVNVSSKYVKQEQNTGISATKVLGVITIILGVALIGTGYMAVKYRNDLEALKAKKKKSRPGGLPKKEEEQITEQKSEEKEGEIELLS</sequence>
<dbReference type="Proteomes" id="UP000000752">
    <property type="component" value="Chromosome"/>
</dbReference>
<proteinExistence type="predicted"/>
<evidence type="ECO:0000313" key="4">
    <source>
        <dbReference type="Proteomes" id="UP000000752"/>
    </source>
</evidence>
<accession>O59058</accession>
<evidence type="ECO:0000256" key="1">
    <source>
        <dbReference type="SAM" id="MobiDB-lite"/>
    </source>
</evidence>
<name>O59058_PYRHO</name>
<dbReference type="PIR" id="G71004">
    <property type="entry name" value="G71004"/>
</dbReference>
<keyword evidence="4" id="KW-1185">Reference proteome</keyword>
<keyword evidence="2" id="KW-0812">Transmembrane</keyword>
<gene>
    <name evidence="3" type="ordered locus">PH1333</name>
</gene>
<dbReference type="GeneID" id="1443659"/>
<feature type="transmembrane region" description="Helical" evidence="2">
    <location>
        <begin position="641"/>
        <end position="661"/>
    </location>
</feature>
<reference evidence="3 4" key="1">
    <citation type="journal article" date="1998" name="DNA Res.">
        <title>Complete sequence and gene organization of the genome of a hyper-thermophilic archaebacterium, Pyrococcus horikoshii OT3.</title>
        <authorList>
            <person name="Kawarabayasi Y."/>
            <person name="Sawada M."/>
            <person name="Horikawa H."/>
            <person name="Haikawa Y."/>
            <person name="Hino Y."/>
            <person name="Yamamoto S."/>
            <person name="Sekine M."/>
            <person name="Baba S."/>
            <person name="Kosugi H."/>
            <person name="Hosoyama A."/>
            <person name="Nagai Y."/>
            <person name="Sakai M."/>
            <person name="Ogura K."/>
            <person name="Otuka R."/>
            <person name="Nakazawa H."/>
            <person name="Takamiya M."/>
            <person name="Ohfuku Y."/>
            <person name="Funahashi T."/>
            <person name="Tanaka T."/>
            <person name="Kudoh Y."/>
            <person name="Yamazaki J."/>
            <person name="Kushida N."/>
            <person name="Oguchi A."/>
            <person name="Aoki K."/>
            <person name="Nakamura Y."/>
            <person name="Robb T.F."/>
            <person name="Horikoshi K."/>
            <person name="Masuchi Y."/>
            <person name="Shizuya H."/>
            <person name="Kikuchi H."/>
        </authorList>
    </citation>
    <scope>NUCLEOTIDE SEQUENCE [LARGE SCALE GENOMIC DNA]</scope>
    <source>
        <strain evidence="4">ATCC 700860 / DSM 12428 / JCM 9974 / NBRC 100139 / OT-3</strain>
    </source>
</reference>
<dbReference type="AlphaFoldDB" id="O59058"/>
<keyword evidence="2" id="KW-1133">Transmembrane helix</keyword>
<keyword evidence="2" id="KW-0472">Membrane</keyword>
<feature type="compositionally biased region" description="Basic and acidic residues" evidence="1">
    <location>
        <begin position="683"/>
        <end position="697"/>
    </location>
</feature>
<protein>
    <submittedName>
        <fullName evidence="3">Uncharacterized protein</fullName>
    </submittedName>
</protein>